<dbReference type="STRING" id="308745.A0A0F8UN74"/>
<organism evidence="2 3">
    <name type="scientific">Aspergillus rambellii</name>
    <dbReference type="NCBI Taxonomy" id="308745"/>
    <lineage>
        <taxon>Eukaryota</taxon>
        <taxon>Fungi</taxon>
        <taxon>Dikarya</taxon>
        <taxon>Ascomycota</taxon>
        <taxon>Pezizomycotina</taxon>
        <taxon>Eurotiomycetes</taxon>
        <taxon>Eurotiomycetidae</taxon>
        <taxon>Eurotiales</taxon>
        <taxon>Aspergillaceae</taxon>
        <taxon>Aspergillus</taxon>
        <taxon>Aspergillus subgen. Nidulantes</taxon>
    </lineage>
</organism>
<protein>
    <recommendedName>
        <fullName evidence="4">ASST-domain-containing protein</fullName>
    </recommendedName>
</protein>
<dbReference type="OrthoDB" id="5377172at2759"/>
<evidence type="ECO:0008006" key="4">
    <source>
        <dbReference type="Google" id="ProtNLM"/>
    </source>
</evidence>
<dbReference type="AlphaFoldDB" id="A0A0F8UN74"/>
<sequence>MARRFLSTCSVLLLSLEAVADNWPFMTLRTEPFLPPQVQVTKSGPTDPGYIFVGPRGNQELGTAALIYDEDANLVYQGPREVAANFKVQKLFHEDVITFWAGEMTDLGFGYGTVHILDNTYREIYTVKLQQHFVAPDGVPRDSYIDLHESRITKRNTLLVTGYNVTQRDLTSIGGRPDDYMLNGMFFEIDIATNEIVYSWSALDHIEDIPLQGSKQFWSEDVGSQAKPWDAYHINSVELMKDGYMISVRHYWSGFYIHNNGTVGWRLNGEIGAGDFQIDSGSVFSWQHDMRVYNETAEGFVLSLFNNANNPSEAVAPTTGISLNVDLVNRNVHALRVLNDEDDVIHSVSQGSYQLLSDESSHVVLGYGSIARVKEFDANNKEVLTVQFGEDNAVASYRGFKCAWKATPFWPPALVVERAGPDSVRVYMSWNGATEYDNFAVYYSLYSDGSHNKFKAMVKRTGFESTTELTGLLPTGYMQAVARKGDVPLGTSPVVAIISPAEPPVASPTVEV</sequence>
<dbReference type="Proteomes" id="UP000034291">
    <property type="component" value="Unassembled WGS sequence"/>
</dbReference>
<gene>
    <name evidence="2" type="ORF">ARAM_001387</name>
</gene>
<dbReference type="PANTHER" id="PTHR35340:SF6">
    <property type="entry name" value="ASST-DOMAIN-CONTAINING PROTEIN"/>
    <property type="match status" value="1"/>
</dbReference>
<dbReference type="InterPro" id="IPR039535">
    <property type="entry name" value="ASST-like"/>
</dbReference>
<accession>A0A0F8UN74</accession>
<dbReference type="Pfam" id="PF14269">
    <property type="entry name" value="Arylsulfotran_2"/>
    <property type="match status" value="1"/>
</dbReference>
<evidence type="ECO:0000313" key="2">
    <source>
        <dbReference type="EMBL" id="KKK12301.1"/>
    </source>
</evidence>
<keyword evidence="3" id="KW-1185">Reference proteome</keyword>
<proteinExistence type="predicted"/>
<dbReference type="EMBL" id="JZBS01004070">
    <property type="protein sequence ID" value="KKK12301.1"/>
    <property type="molecule type" value="Genomic_DNA"/>
</dbReference>
<dbReference type="InterPro" id="IPR053143">
    <property type="entry name" value="Arylsulfate_ST"/>
</dbReference>
<feature type="chain" id="PRO_5002528828" description="ASST-domain-containing protein" evidence="1">
    <location>
        <begin position="21"/>
        <end position="512"/>
    </location>
</feature>
<evidence type="ECO:0000256" key="1">
    <source>
        <dbReference type="SAM" id="SignalP"/>
    </source>
</evidence>
<keyword evidence="1" id="KW-0732">Signal</keyword>
<evidence type="ECO:0000313" key="3">
    <source>
        <dbReference type="Proteomes" id="UP000034291"/>
    </source>
</evidence>
<name>A0A0F8UN74_9EURO</name>
<dbReference type="PANTHER" id="PTHR35340">
    <property type="entry name" value="PQQ ENZYME REPEAT PROTEIN-RELATED"/>
    <property type="match status" value="1"/>
</dbReference>
<feature type="signal peptide" evidence="1">
    <location>
        <begin position="1"/>
        <end position="20"/>
    </location>
</feature>
<comment type="caution">
    <text evidence="2">The sequence shown here is derived from an EMBL/GenBank/DDBJ whole genome shotgun (WGS) entry which is preliminary data.</text>
</comment>
<reference evidence="2 3" key="1">
    <citation type="submission" date="2015-02" db="EMBL/GenBank/DDBJ databases">
        <title>Draft Genome Sequences of Two Closely-Related Aflatoxigenic Aspergillus Species Obtained from the Cote d'Ivoire.</title>
        <authorList>
            <person name="Moore G.G."/>
            <person name="Beltz S.B."/>
            <person name="Mack B.M."/>
        </authorList>
    </citation>
    <scope>NUCLEOTIDE SEQUENCE [LARGE SCALE GENOMIC DNA]</scope>
    <source>
        <strain evidence="2 3">SRRC1468</strain>
    </source>
</reference>